<feature type="transmembrane region" description="Helical" evidence="10">
    <location>
        <begin position="855"/>
        <end position="875"/>
    </location>
</feature>
<feature type="transmembrane region" description="Helical" evidence="10">
    <location>
        <begin position="56"/>
        <end position="77"/>
    </location>
</feature>
<evidence type="ECO:0000259" key="11">
    <source>
        <dbReference type="PROSITE" id="PS50259"/>
    </source>
</evidence>
<dbReference type="Gene3D" id="2.10.50.30">
    <property type="entry name" value="GPCR, family 3, nine cysteines domain"/>
    <property type="match status" value="1"/>
</dbReference>
<dbReference type="InterPro" id="IPR028082">
    <property type="entry name" value="Peripla_BP_I"/>
</dbReference>
<feature type="transmembrane region" description="Helical" evidence="10">
    <location>
        <begin position="793"/>
        <end position="812"/>
    </location>
</feature>
<comment type="subcellular location">
    <subcellularLocation>
        <location evidence="1">Cell membrane</location>
        <topology evidence="1">Multi-pass membrane protein</topology>
    </subcellularLocation>
</comment>
<evidence type="ECO:0000313" key="12">
    <source>
        <dbReference type="EMBL" id="CAH3033538.1"/>
    </source>
</evidence>
<evidence type="ECO:0000313" key="13">
    <source>
        <dbReference type="Proteomes" id="UP001159405"/>
    </source>
</evidence>
<gene>
    <name evidence="12" type="ORF">PLOB_00015919</name>
</gene>
<feature type="domain" description="G-protein coupled receptors family 3 profile" evidence="11">
    <location>
        <begin position="634"/>
        <end position="883"/>
    </location>
</feature>
<name>A0ABN8MQE2_9CNID</name>
<evidence type="ECO:0000256" key="7">
    <source>
        <dbReference type="ARBA" id="ARBA00023170"/>
    </source>
</evidence>
<keyword evidence="13" id="KW-1185">Reference proteome</keyword>
<keyword evidence="6 10" id="KW-0472">Membrane</keyword>
<proteinExistence type="predicted"/>
<dbReference type="Pfam" id="PF01094">
    <property type="entry name" value="ANF_receptor"/>
    <property type="match status" value="1"/>
</dbReference>
<feature type="transmembrane region" description="Helical" evidence="10">
    <location>
        <begin position="671"/>
        <end position="691"/>
    </location>
</feature>
<keyword evidence="4 10" id="KW-1133">Transmembrane helix</keyword>
<dbReference type="Gene3D" id="3.40.50.2300">
    <property type="match status" value="2"/>
</dbReference>
<evidence type="ECO:0000256" key="4">
    <source>
        <dbReference type="ARBA" id="ARBA00022989"/>
    </source>
</evidence>
<dbReference type="SUPFAM" id="SSF53822">
    <property type="entry name" value="Periplasmic binding protein-like I"/>
    <property type="match status" value="1"/>
</dbReference>
<sequence>MCSGCSTKNGVFKLSNLVHFIMATYSRFDLVMLFFIRHSPVAQYLLITQKGENMKFVNITTAWIYVAFLSTICRLSLGANYQDQGNRISLHTDGGIVLGGLFPVHRRSDKTENACGEIDRHPGYQYLASMLFALEEINNDSTILPGIKLGAKIYDTCRSQTIGSDGAKEIIKYALREENGTSPLSAVIGPFRSDVSVAVANMFRVFNIPQVSYGSTTPVLSDKEIYGYFLRTVPSNSYQGKAMVDVVLYFGWSYVMTVYSPGQYGEKGMEKFYEEAERAGLCIANKKKLPAFPTEGDYLKTIQELQQTRKANSNGKVDVVVLFCIQRDNRGLVQAANKMLKNGEKFYWLASNSWGDRKEVTDGAEEAGNGAITINYIEGKVNRFKEYFLNLKPSNNKYGPWFDEFFQETLTCKLVNSSRPLNYPRECLLSDSLPQDLDIAPVRVVMNAVYAVTHALNNMHRELCSGKSGLCEEMKHLKREKFLIYLKNVTFQDASLSSKVTFNQNGDVDGDYNILNFKKVKEKFRHVVVGNWSGALSKDGNIKGHINLDERQILWGVGKIKTPQSYCSKLCSSKQITVPELVNARCCWRCESCQSKDIIRNNTCSVCSQGSIPNQNLTVCVQLPVIFPSWSDIRAKVLTAVASVGIVSTITTALFFVINRRHRVIKASGRELTVILFMGVVSCYVSVLVHFMKPTNILCGVRRFADSVSMTMCYAPVLLRTNRIYRIFKAAQKSVRRPSFVSPISQMLVAIGITGVQCLITMIWVLSKPPNAVNSYSHKDYVILECSTDDFNVAINLCFNAILMFVSTVFAFRTRNFPRNFNEAKYIGVTMYLSCSVWVIFLPCYLNAANSIYKSYFLCSSLFLIGTITLLGLLVPKIFLVYFGNTAIGPAGDTLTGTFTGHQGRSEQSQHGQELTSGNKYKMENTASSLT</sequence>
<keyword evidence="7" id="KW-0675">Receptor</keyword>
<evidence type="ECO:0000256" key="9">
    <source>
        <dbReference type="ARBA" id="ARBA00023224"/>
    </source>
</evidence>
<feature type="transmembrane region" description="Helical" evidence="10">
    <location>
        <begin position="824"/>
        <end position="843"/>
    </location>
</feature>
<evidence type="ECO:0000256" key="1">
    <source>
        <dbReference type="ARBA" id="ARBA00004651"/>
    </source>
</evidence>
<dbReference type="PANTHER" id="PTHR24060">
    <property type="entry name" value="METABOTROPIC GLUTAMATE RECEPTOR"/>
    <property type="match status" value="1"/>
</dbReference>
<dbReference type="InterPro" id="IPR000337">
    <property type="entry name" value="GPCR_3"/>
</dbReference>
<organism evidence="12 13">
    <name type="scientific">Porites lobata</name>
    <dbReference type="NCBI Taxonomy" id="104759"/>
    <lineage>
        <taxon>Eukaryota</taxon>
        <taxon>Metazoa</taxon>
        <taxon>Cnidaria</taxon>
        <taxon>Anthozoa</taxon>
        <taxon>Hexacorallia</taxon>
        <taxon>Scleractinia</taxon>
        <taxon>Fungiina</taxon>
        <taxon>Poritidae</taxon>
        <taxon>Porites</taxon>
    </lineage>
</organism>
<evidence type="ECO:0000256" key="8">
    <source>
        <dbReference type="ARBA" id="ARBA00023180"/>
    </source>
</evidence>
<dbReference type="Proteomes" id="UP001159405">
    <property type="component" value="Unassembled WGS sequence"/>
</dbReference>
<dbReference type="InterPro" id="IPR038550">
    <property type="entry name" value="GPCR_3_9-Cys_sf"/>
</dbReference>
<dbReference type="PROSITE" id="PS50259">
    <property type="entry name" value="G_PROTEIN_RECEP_F3_4"/>
    <property type="match status" value="1"/>
</dbReference>
<protein>
    <recommendedName>
        <fullName evidence="11">G-protein coupled receptors family 3 profile domain-containing protein</fullName>
    </recommendedName>
</protein>
<dbReference type="PRINTS" id="PR00248">
    <property type="entry name" value="GPCRMGR"/>
</dbReference>
<feature type="transmembrane region" description="Helical" evidence="10">
    <location>
        <begin position="637"/>
        <end position="659"/>
    </location>
</feature>
<comment type="caution">
    <text evidence="12">The sequence shown here is derived from an EMBL/GenBank/DDBJ whole genome shotgun (WGS) entry which is preliminary data.</text>
</comment>
<dbReference type="CDD" id="cd13953">
    <property type="entry name" value="7tm_classC_mGluR-like"/>
    <property type="match status" value="1"/>
</dbReference>
<evidence type="ECO:0000256" key="3">
    <source>
        <dbReference type="ARBA" id="ARBA00022692"/>
    </source>
</evidence>
<keyword evidence="5" id="KW-0297">G-protein coupled receptor</keyword>
<evidence type="ECO:0000256" key="5">
    <source>
        <dbReference type="ARBA" id="ARBA00023040"/>
    </source>
</evidence>
<evidence type="ECO:0000256" key="6">
    <source>
        <dbReference type="ARBA" id="ARBA00023136"/>
    </source>
</evidence>
<keyword evidence="3 10" id="KW-0812">Transmembrane</keyword>
<dbReference type="EMBL" id="CALNXK010000002">
    <property type="protein sequence ID" value="CAH3033538.1"/>
    <property type="molecule type" value="Genomic_DNA"/>
</dbReference>
<evidence type="ECO:0000256" key="2">
    <source>
        <dbReference type="ARBA" id="ARBA00022475"/>
    </source>
</evidence>
<feature type="transmembrane region" description="Helical" evidence="10">
    <location>
        <begin position="740"/>
        <end position="766"/>
    </location>
</feature>
<keyword evidence="9" id="KW-0807">Transducer</keyword>
<accession>A0ABN8MQE2</accession>
<dbReference type="Pfam" id="PF00003">
    <property type="entry name" value="7tm_3"/>
    <property type="match status" value="1"/>
</dbReference>
<reference evidence="12 13" key="1">
    <citation type="submission" date="2022-05" db="EMBL/GenBank/DDBJ databases">
        <authorList>
            <consortium name="Genoscope - CEA"/>
            <person name="William W."/>
        </authorList>
    </citation>
    <scope>NUCLEOTIDE SEQUENCE [LARGE SCALE GENOMIC DNA]</scope>
</reference>
<evidence type="ECO:0000256" key="10">
    <source>
        <dbReference type="SAM" id="Phobius"/>
    </source>
</evidence>
<dbReference type="InterPro" id="IPR050726">
    <property type="entry name" value="mGluR"/>
</dbReference>
<keyword evidence="2" id="KW-1003">Cell membrane</keyword>
<dbReference type="InterPro" id="IPR001828">
    <property type="entry name" value="ANF_lig-bd_rcpt"/>
</dbReference>
<dbReference type="InterPro" id="IPR017978">
    <property type="entry name" value="GPCR_3_C"/>
</dbReference>
<keyword evidence="8" id="KW-0325">Glycoprotein</keyword>